<comment type="caution">
    <text evidence="1">The sequence shown here is derived from an EMBL/GenBank/DDBJ whole genome shotgun (WGS) entry which is preliminary data.</text>
</comment>
<organism evidence="1 2">
    <name type="scientific">Candidatus Curtissbacteria bacterium GW2011_GWA1_40_16</name>
    <dbReference type="NCBI Taxonomy" id="1618405"/>
    <lineage>
        <taxon>Bacteria</taxon>
        <taxon>Candidatus Curtissiibacteriota</taxon>
    </lineage>
</organism>
<accession>A0A0G0RE30</accession>
<dbReference type="InterPro" id="IPR016035">
    <property type="entry name" value="Acyl_Trfase/lysoPLipase"/>
</dbReference>
<proteinExistence type="predicted"/>
<evidence type="ECO:0008006" key="3">
    <source>
        <dbReference type="Google" id="ProtNLM"/>
    </source>
</evidence>
<sequence>MDYEGDLSILSRLKRGEGRIGMLGLSGCNAGVVGSEQAAAFEKHGLVQNLKVIAAVSSFAGPALYLTAGKLHEGKSCFWEECTMPNFLRFTPQRFLQGTAANVGFLVEEVFRPEIGTSAFSAYSGDFVVAVTDYETGRGHLVDVGSAKPDLFAAIHATMAIPVLYRNPVYVNGRRCYDGVVGMPCPAVEVIEQWNLDGLILIANRTRQLRDSFGRRLTEAMLSMGMSPARRRAMLLRHSLVRDGLHKLRQSKVPHLILWDDSGDQEIGTYDRDPAVIEAVGKRVYEETVQLLSHAS</sequence>
<dbReference type="SUPFAM" id="SSF52151">
    <property type="entry name" value="FabD/lysophospholipase-like"/>
    <property type="match status" value="1"/>
</dbReference>
<gene>
    <name evidence="1" type="ORF">UT84_C0048G0006</name>
</gene>
<dbReference type="Proteomes" id="UP000034531">
    <property type="component" value="Unassembled WGS sequence"/>
</dbReference>
<dbReference type="AlphaFoldDB" id="A0A0G0RE30"/>
<reference evidence="1 2" key="1">
    <citation type="journal article" date="2015" name="Nature">
        <title>rRNA introns, odd ribosomes, and small enigmatic genomes across a large radiation of phyla.</title>
        <authorList>
            <person name="Brown C.T."/>
            <person name="Hug L.A."/>
            <person name="Thomas B.C."/>
            <person name="Sharon I."/>
            <person name="Castelle C.J."/>
            <person name="Singh A."/>
            <person name="Wilkins M.J."/>
            <person name="Williams K.H."/>
            <person name="Banfield J.F."/>
        </authorList>
    </citation>
    <scope>NUCLEOTIDE SEQUENCE [LARGE SCALE GENOMIC DNA]</scope>
</reference>
<evidence type="ECO:0000313" key="2">
    <source>
        <dbReference type="Proteomes" id="UP000034531"/>
    </source>
</evidence>
<protein>
    <recommendedName>
        <fullName evidence="3">PNPLA domain-containing protein</fullName>
    </recommendedName>
</protein>
<dbReference type="Gene3D" id="3.40.1090.10">
    <property type="entry name" value="Cytosolic phospholipase A2 catalytic domain"/>
    <property type="match status" value="1"/>
</dbReference>
<name>A0A0G0RE30_9BACT</name>
<dbReference type="EMBL" id="LBYI01000048">
    <property type="protein sequence ID" value="KKR48131.1"/>
    <property type="molecule type" value="Genomic_DNA"/>
</dbReference>
<evidence type="ECO:0000313" key="1">
    <source>
        <dbReference type="EMBL" id="KKR48131.1"/>
    </source>
</evidence>